<keyword evidence="1 6" id="KW-0698">rRNA processing</keyword>
<comment type="subcellular location">
    <subcellularLocation>
        <location evidence="6">Cytoplasm</location>
    </subcellularLocation>
</comment>
<reference evidence="7 8" key="1">
    <citation type="submission" date="2016-08" db="EMBL/GenBank/DDBJ databases">
        <title>A new outlook on sporulation: Clostridium algidixylanolyticum.</title>
        <authorList>
            <person name="Poppleton D.I."/>
            <person name="Gribaldo S."/>
        </authorList>
    </citation>
    <scope>NUCLEOTIDE SEQUENCE [LARGE SCALE GENOMIC DNA]</scope>
    <source>
        <strain evidence="7 8">SPL73</strain>
    </source>
</reference>
<feature type="binding site" evidence="6">
    <location>
        <position position="108"/>
    </location>
    <ligand>
        <name>S-adenosyl-L-methionine</name>
        <dbReference type="ChEBI" id="CHEBI:59789"/>
    </ligand>
</feature>
<dbReference type="Pfam" id="PF02590">
    <property type="entry name" value="SPOUT_MTase"/>
    <property type="match status" value="1"/>
</dbReference>
<dbReference type="EMBL" id="MCIA01000007">
    <property type="protein sequence ID" value="RKD33255.1"/>
    <property type="molecule type" value="Genomic_DNA"/>
</dbReference>
<evidence type="ECO:0000256" key="2">
    <source>
        <dbReference type="ARBA" id="ARBA00022603"/>
    </source>
</evidence>
<dbReference type="NCBIfam" id="TIGR00246">
    <property type="entry name" value="tRNA_RlmH_YbeA"/>
    <property type="match status" value="1"/>
</dbReference>
<organism evidence="7 8">
    <name type="scientific">Lacrimispora algidixylanolytica</name>
    <dbReference type="NCBI Taxonomy" id="94868"/>
    <lineage>
        <taxon>Bacteria</taxon>
        <taxon>Bacillati</taxon>
        <taxon>Bacillota</taxon>
        <taxon>Clostridia</taxon>
        <taxon>Lachnospirales</taxon>
        <taxon>Lachnospiraceae</taxon>
        <taxon>Lacrimispora</taxon>
    </lineage>
</organism>
<dbReference type="PANTHER" id="PTHR33603:SF1">
    <property type="entry name" value="RIBOSOMAL RNA LARGE SUBUNIT METHYLTRANSFERASE H"/>
    <property type="match status" value="1"/>
</dbReference>
<dbReference type="OrthoDB" id="9806643at2"/>
<keyword evidence="2 6" id="KW-0489">Methyltransferase</keyword>
<sequence length="159" mass="17954">MKITLVTVGKIKEKFFSDAIAEYTKRLSRYCKLDIIQLPDEKTPDNAGEVMERQIKDKEGERIIASIKDGSYVIALAIEGDMLDSVKLSEKIDSLGIGGTSQIAFVIGGSLGLSDAVLKRADYKLSFSRMTFPHQLMRVILLEQIYRSYRIIYGEPYHK</sequence>
<feature type="binding site" evidence="6">
    <location>
        <position position="76"/>
    </location>
    <ligand>
        <name>S-adenosyl-L-methionine</name>
        <dbReference type="ChEBI" id="CHEBI:59789"/>
    </ligand>
</feature>
<dbReference type="Gene3D" id="3.40.1280.10">
    <property type="match status" value="1"/>
</dbReference>
<dbReference type="CDD" id="cd18081">
    <property type="entry name" value="RlmH-like"/>
    <property type="match status" value="1"/>
</dbReference>
<dbReference type="EC" id="2.1.1.177" evidence="6"/>
<dbReference type="InterPro" id="IPR003742">
    <property type="entry name" value="RlmH-like"/>
</dbReference>
<comment type="caution">
    <text evidence="7">The sequence shown here is derived from an EMBL/GenBank/DDBJ whole genome shotgun (WGS) entry which is preliminary data.</text>
</comment>
<evidence type="ECO:0000256" key="5">
    <source>
        <dbReference type="ARBA" id="ARBA00038303"/>
    </source>
</evidence>
<dbReference type="HAMAP" id="MF_00658">
    <property type="entry name" value="23SrRNA_methyltr_H"/>
    <property type="match status" value="1"/>
</dbReference>
<dbReference type="InterPro" id="IPR029026">
    <property type="entry name" value="tRNA_m1G_MTases_N"/>
</dbReference>
<keyword evidence="6" id="KW-0963">Cytoplasm</keyword>
<dbReference type="PIRSF" id="PIRSF004505">
    <property type="entry name" value="MT_bac"/>
    <property type="match status" value="1"/>
</dbReference>
<proteinExistence type="inferred from homology"/>
<keyword evidence="8" id="KW-1185">Reference proteome</keyword>
<dbReference type="AlphaFoldDB" id="A0A419T740"/>
<evidence type="ECO:0000313" key="8">
    <source>
        <dbReference type="Proteomes" id="UP000284277"/>
    </source>
</evidence>
<dbReference type="InterPro" id="IPR029028">
    <property type="entry name" value="Alpha/beta_knot_MTases"/>
</dbReference>
<comment type="subunit">
    <text evidence="6">Homodimer.</text>
</comment>
<dbReference type="GO" id="GO:0070038">
    <property type="term" value="F:rRNA (pseudouridine-N3-)-methyltransferase activity"/>
    <property type="evidence" value="ECO:0007669"/>
    <property type="project" value="UniProtKB-UniRule"/>
</dbReference>
<evidence type="ECO:0000256" key="4">
    <source>
        <dbReference type="ARBA" id="ARBA00022691"/>
    </source>
</evidence>
<dbReference type="Proteomes" id="UP000284277">
    <property type="component" value="Unassembled WGS sequence"/>
</dbReference>
<gene>
    <name evidence="6" type="primary">rlmH</name>
    <name evidence="7" type="ORF">BET01_14595</name>
</gene>
<comment type="function">
    <text evidence="6">Specifically methylates the pseudouridine at position 1915 (m3Psi1915) in 23S rRNA.</text>
</comment>
<evidence type="ECO:0000256" key="1">
    <source>
        <dbReference type="ARBA" id="ARBA00022552"/>
    </source>
</evidence>
<accession>A0A419T740</accession>
<keyword evidence="4 6" id="KW-0949">S-adenosyl-L-methionine</keyword>
<comment type="catalytic activity">
    <reaction evidence="6">
        <text>pseudouridine(1915) in 23S rRNA + S-adenosyl-L-methionine = N(3)-methylpseudouridine(1915) in 23S rRNA + S-adenosyl-L-homocysteine + H(+)</text>
        <dbReference type="Rhea" id="RHEA:42752"/>
        <dbReference type="Rhea" id="RHEA-COMP:10221"/>
        <dbReference type="Rhea" id="RHEA-COMP:10222"/>
        <dbReference type="ChEBI" id="CHEBI:15378"/>
        <dbReference type="ChEBI" id="CHEBI:57856"/>
        <dbReference type="ChEBI" id="CHEBI:59789"/>
        <dbReference type="ChEBI" id="CHEBI:65314"/>
        <dbReference type="ChEBI" id="CHEBI:74486"/>
        <dbReference type="EC" id="2.1.1.177"/>
    </reaction>
</comment>
<dbReference type="PANTHER" id="PTHR33603">
    <property type="entry name" value="METHYLTRANSFERASE"/>
    <property type="match status" value="1"/>
</dbReference>
<dbReference type="GO" id="GO:0005737">
    <property type="term" value="C:cytoplasm"/>
    <property type="evidence" value="ECO:0007669"/>
    <property type="project" value="UniProtKB-SubCell"/>
</dbReference>
<keyword evidence="3 6" id="KW-0808">Transferase</keyword>
<protein>
    <recommendedName>
        <fullName evidence="6">Ribosomal RNA large subunit methyltransferase H</fullName>
        <ecNumber evidence="6">2.1.1.177</ecNumber>
    </recommendedName>
    <alternativeName>
        <fullName evidence="6">23S rRNA (pseudouridine1915-N3)-methyltransferase</fullName>
    </alternativeName>
    <alternativeName>
        <fullName evidence="6">23S rRNA m3Psi1915 methyltransferase</fullName>
    </alternativeName>
    <alternativeName>
        <fullName evidence="6">rRNA (pseudouridine-N3-)-methyltransferase RlmH</fullName>
    </alternativeName>
</protein>
<evidence type="ECO:0000256" key="3">
    <source>
        <dbReference type="ARBA" id="ARBA00022679"/>
    </source>
</evidence>
<dbReference type="SUPFAM" id="SSF75217">
    <property type="entry name" value="alpha/beta knot"/>
    <property type="match status" value="1"/>
</dbReference>
<comment type="similarity">
    <text evidence="5 6">Belongs to the RNA methyltransferase RlmH family.</text>
</comment>
<evidence type="ECO:0000313" key="7">
    <source>
        <dbReference type="EMBL" id="RKD33255.1"/>
    </source>
</evidence>
<evidence type="ECO:0000256" key="6">
    <source>
        <dbReference type="HAMAP-Rule" id="MF_00658"/>
    </source>
</evidence>
<dbReference type="RefSeq" id="WP_120195817.1">
    <property type="nucleotide sequence ID" value="NZ_MCIA01000007.1"/>
</dbReference>
<name>A0A419T740_9FIRM</name>
<dbReference type="NCBIfam" id="NF000985">
    <property type="entry name" value="PRK00103.1-3"/>
    <property type="match status" value="1"/>
</dbReference>
<feature type="binding site" evidence="6">
    <location>
        <begin position="127"/>
        <end position="132"/>
    </location>
    <ligand>
        <name>S-adenosyl-L-methionine</name>
        <dbReference type="ChEBI" id="CHEBI:59789"/>
    </ligand>
</feature>